<dbReference type="PANTHER" id="PTHR24373">
    <property type="entry name" value="SLIT RELATED LEUCINE-RICH REPEAT NEURONAL PROTEIN"/>
    <property type="match status" value="1"/>
</dbReference>
<name>A0ABM1ADT4_APLCA</name>
<dbReference type="RefSeq" id="XP_012945772.1">
    <property type="nucleotide sequence ID" value="XM_013090318.1"/>
</dbReference>
<dbReference type="InterPro" id="IPR001611">
    <property type="entry name" value="Leu-rich_rpt"/>
</dbReference>
<dbReference type="SMART" id="SM00369">
    <property type="entry name" value="LRR_TYP"/>
    <property type="match status" value="12"/>
</dbReference>
<dbReference type="SMART" id="SM00082">
    <property type="entry name" value="LRRCT"/>
    <property type="match status" value="1"/>
</dbReference>
<evidence type="ECO:0000256" key="5">
    <source>
        <dbReference type="SAM" id="SignalP"/>
    </source>
</evidence>
<dbReference type="InterPro" id="IPR000483">
    <property type="entry name" value="Cys-rich_flank_reg_C"/>
</dbReference>
<dbReference type="Gene3D" id="3.80.10.10">
    <property type="entry name" value="Ribonuclease Inhibitor"/>
    <property type="match status" value="5"/>
</dbReference>
<dbReference type="InterPro" id="IPR032675">
    <property type="entry name" value="LRR_dom_sf"/>
</dbReference>
<proteinExistence type="predicted"/>
<keyword evidence="7" id="KW-1185">Reference proteome</keyword>
<gene>
    <name evidence="8" type="primary">LOC101853514</name>
</gene>
<dbReference type="Proteomes" id="UP000694888">
    <property type="component" value="Unplaced"/>
</dbReference>
<feature type="chain" id="PRO_5046529971" evidence="5">
    <location>
        <begin position="29"/>
        <end position="711"/>
    </location>
</feature>
<dbReference type="GeneID" id="101853514"/>
<sequence>MVATPTIGALVQSALLLFLASHAPVSHAQVPCPARCRSCSNGVADCSQQSLTAPPKTYPPDTVELNLEGNHIRVLGMRTFNSLPSLEVLKISQNKITSIRNDAFRNFPNLMTLDLTGNRIYRIYRRSLRRMNRLRTLTLNRNRIRSLARIFEHVPNLYQLNLAKNKIRSIGVDDLSSLTNLHYVDFRDNSITSIHSRAFKELTSLRYLFLNNNPLVSMPTMQFGSQVLQLVDLSHCRLTSVPQPLPASVGDLRLGNNRLSQIQHTDFINITDLQLLALNDNDLQFLADGTFSHLTQLQEVWLRGNRLVYIPRDLPDNVRKVHMDSNNLQQIEGNLFRPSSRLDYLTVENNQITRVAPDTFSGLRFLNTLNFQGNQIRSLEQRTFSDLGSLSTLLLSNNPMERIERLAFHHLGNLTTLLMSHLTTENFTLDASFLPHMLRLRMLGLMNSPGLAQALMDLIANGQVTLEVLSHVTHLDLSYNTLEWVSPRVRTVFPALQSMTLDGNPLRCSRRLRWLGDWMRTEERVNFFNYEEPVCETPGRLRGRPLRSLDANEWAEENEPDGGGMGGDYEVAARGLGELQADAAPREEGAGPPPAAVTIGRGGGAEGSVSVRGGAKEKEVVSPKRGRGGKEKRRGKAAKRGGRRRKGKGEGRKGKKSGDKKKGKKADRKKNRDRKRKNKKGKGRRRKREATEVFVNDEGTPLGAEEVEVQG</sequence>
<organism evidence="7 8">
    <name type="scientific">Aplysia californica</name>
    <name type="common">California sea hare</name>
    <dbReference type="NCBI Taxonomy" id="6500"/>
    <lineage>
        <taxon>Eukaryota</taxon>
        <taxon>Metazoa</taxon>
        <taxon>Spiralia</taxon>
        <taxon>Lophotrochozoa</taxon>
        <taxon>Mollusca</taxon>
        <taxon>Gastropoda</taxon>
        <taxon>Heterobranchia</taxon>
        <taxon>Euthyneura</taxon>
        <taxon>Tectipleura</taxon>
        <taxon>Aplysiida</taxon>
        <taxon>Aplysioidea</taxon>
        <taxon>Aplysiidae</taxon>
        <taxon>Aplysia</taxon>
    </lineage>
</organism>
<feature type="compositionally biased region" description="Basic residues" evidence="4">
    <location>
        <begin position="624"/>
        <end position="688"/>
    </location>
</feature>
<keyword evidence="1" id="KW-0433">Leucine-rich repeat</keyword>
<evidence type="ECO:0000313" key="8">
    <source>
        <dbReference type="RefSeq" id="XP_012945772.1"/>
    </source>
</evidence>
<dbReference type="PANTHER" id="PTHR24373:SF397">
    <property type="entry name" value="IG-LIKE DOMAIN-CONTAINING PROTEIN"/>
    <property type="match status" value="1"/>
</dbReference>
<dbReference type="PROSITE" id="PS51450">
    <property type="entry name" value="LRR"/>
    <property type="match status" value="3"/>
</dbReference>
<protein>
    <submittedName>
        <fullName evidence="8">Slit homolog 3 protein</fullName>
    </submittedName>
</protein>
<evidence type="ECO:0000256" key="2">
    <source>
        <dbReference type="ARBA" id="ARBA00022729"/>
    </source>
</evidence>
<evidence type="ECO:0000313" key="7">
    <source>
        <dbReference type="Proteomes" id="UP000694888"/>
    </source>
</evidence>
<feature type="domain" description="LRRCT" evidence="6">
    <location>
        <begin position="504"/>
        <end position="561"/>
    </location>
</feature>
<keyword evidence="2 5" id="KW-0732">Signal</keyword>
<evidence type="ECO:0000256" key="3">
    <source>
        <dbReference type="ARBA" id="ARBA00022737"/>
    </source>
</evidence>
<dbReference type="InterPro" id="IPR050328">
    <property type="entry name" value="Dev_Immune_Receptor"/>
</dbReference>
<dbReference type="SUPFAM" id="SSF52058">
    <property type="entry name" value="L domain-like"/>
    <property type="match status" value="2"/>
</dbReference>
<evidence type="ECO:0000256" key="4">
    <source>
        <dbReference type="SAM" id="MobiDB-lite"/>
    </source>
</evidence>
<evidence type="ECO:0000259" key="6">
    <source>
        <dbReference type="SMART" id="SM00082"/>
    </source>
</evidence>
<reference evidence="8" key="1">
    <citation type="submission" date="2025-08" db="UniProtKB">
        <authorList>
            <consortium name="RefSeq"/>
        </authorList>
    </citation>
    <scope>IDENTIFICATION</scope>
</reference>
<keyword evidence="3" id="KW-0677">Repeat</keyword>
<dbReference type="Pfam" id="PF13855">
    <property type="entry name" value="LRR_8"/>
    <property type="match status" value="4"/>
</dbReference>
<evidence type="ECO:0000256" key="1">
    <source>
        <dbReference type="ARBA" id="ARBA00022614"/>
    </source>
</evidence>
<feature type="signal peptide" evidence="5">
    <location>
        <begin position="1"/>
        <end position="28"/>
    </location>
</feature>
<accession>A0ABM1ADT4</accession>
<feature type="region of interest" description="Disordered" evidence="4">
    <location>
        <begin position="584"/>
        <end position="711"/>
    </location>
</feature>
<dbReference type="InterPro" id="IPR003591">
    <property type="entry name" value="Leu-rich_rpt_typical-subtyp"/>
</dbReference>